<dbReference type="Proteomes" id="UP000007882">
    <property type="component" value="Chromosome"/>
</dbReference>
<evidence type="ECO:0000256" key="2">
    <source>
        <dbReference type="ARBA" id="ARBA00023125"/>
    </source>
</evidence>
<organism evidence="5 6">
    <name type="scientific">Actinoplanes missouriensis (strain ATCC 14538 / DSM 43046 / CBS 188.64 / JCM 3121 / NBRC 102363 / NCIMB 12654 / NRRL B-3342 / UNCC 431)</name>
    <dbReference type="NCBI Taxonomy" id="512565"/>
    <lineage>
        <taxon>Bacteria</taxon>
        <taxon>Bacillati</taxon>
        <taxon>Actinomycetota</taxon>
        <taxon>Actinomycetes</taxon>
        <taxon>Micromonosporales</taxon>
        <taxon>Micromonosporaceae</taxon>
        <taxon>Actinoplanes</taxon>
    </lineage>
</organism>
<dbReference type="InterPro" id="IPR035418">
    <property type="entry name" value="AraC-bd_2"/>
</dbReference>
<dbReference type="PANTHER" id="PTHR46796:SF12">
    <property type="entry name" value="HTH-TYPE DNA-BINDING TRANSCRIPTIONAL ACTIVATOR EUTR"/>
    <property type="match status" value="1"/>
</dbReference>
<dbReference type="PROSITE" id="PS01124">
    <property type="entry name" value="HTH_ARAC_FAMILY_2"/>
    <property type="match status" value="1"/>
</dbReference>
<dbReference type="PATRIC" id="fig|512565.3.peg.7246"/>
<dbReference type="InterPro" id="IPR018060">
    <property type="entry name" value="HTH_AraC"/>
</dbReference>
<evidence type="ECO:0000256" key="3">
    <source>
        <dbReference type="ARBA" id="ARBA00023163"/>
    </source>
</evidence>
<reference evidence="5 6" key="1">
    <citation type="submission" date="2012-02" db="EMBL/GenBank/DDBJ databases">
        <title>Complete genome sequence of Actinoplanes missouriensis 431 (= NBRC 102363).</title>
        <authorList>
            <person name="Ohnishi Y."/>
            <person name="Ishikawa J."/>
            <person name="Sekine M."/>
            <person name="Hosoyama A."/>
            <person name="Harada T."/>
            <person name="Narita H."/>
            <person name="Hata T."/>
            <person name="Konno Y."/>
            <person name="Tutikane K."/>
            <person name="Fujita N."/>
            <person name="Horinouchi S."/>
            <person name="Hayakawa M."/>
        </authorList>
    </citation>
    <scope>NUCLEOTIDE SEQUENCE [LARGE SCALE GENOMIC DNA]</scope>
    <source>
        <strain evidence="6">ATCC 14538 / DSM 43046 / CBS 188.64 / JCM 3121 / NBRC 102363 / NCIMB 12654 / NRRL B-3342 / UNCC 431</strain>
    </source>
</reference>
<dbReference type="SUPFAM" id="SSF46689">
    <property type="entry name" value="Homeodomain-like"/>
    <property type="match status" value="2"/>
</dbReference>
<dbReference type="EMBL" id="AP012319">
    <property type="protein sequence ID" value="BAL92459.1"/>
    <property type="molecule type" value="Genomic_DNA"/>
</dbReference>
<feature type="domain" description="HTH araC/xylS-type" evidence="4">
    <location>
        <begin position="226"/>
        <end position="327"/>
    </location>
</feature>
<evidence type="ECO:0000256" key="1">
    <source>
        <dbReference type="ARBA" id="ARBA00023015"/>
    </source>
</evidence>
<dbReference type="Pfam" id="PF12833">
    <property type="entry name" value="HTH_18"/>
    <property type="match status" value="1"/>
</dbReference>
<proteinExistence type="predicted"/>
<dbReference type="Gene3D" id="1.10.10.60">
    <property type="entry name" value="Homeodomain-like"/>
    <property type="match status" value="1"/>
</dbReference>
<name>I0HHH2_ACTM4</name>
<dbReference type="KEGG" id="ams:AMIS_72390"/>
<dbReference type="PROSITE" id="PS00041">
    <property type="entry name" value="HTH_ARAC_FAMILY_1"/>
    <property type="match status" value="1"/>
</dbReference>
<dbReference type="RefSeq" id="WP_014447344.1">
    <property type="nucleotide sequence ID" value="NC_017093.1"/>
</dbReference>
<keyword evidence="1" id="KW-0805">Transcription regulation</keyword>
<gene>
    <name evidence="5" type="ordered locus">AMIS_72390</name>
</gene>
<dbReference type="GO" id="GO:0003700">
    <property type="term" value="F:DNA-binding transcription factor activity"/>
    <property type="evidence" value="ECO:0007669"/>
    <property type="project" value="InterPro"/>
</dbReference>
<dbReference type="eggNOG" id="COG2207">
    <property type="taxonomic scope" value="Bacteria"/>
</dbReference>
<dbReference type="GO" id="GO:0043565">
    <property type="term" value="F:sequence-specific DNA binding"/>
    <property type="evidence" value="ECO:0007669"/>
    <property type="project" value="InterPro"/>
</dbReference>
<dbReference type="PANTHER" id="PTHR46796">
    <property type="entry name" value="HTH-TYPE TRANSCRIPTIONAL ACTIVATOR RHAS-RELATED"/>
    <property type="match status" value="1"/>
</dbReference>
<protein>
    <submittedName>
        <fullName evidence="5">Putative AraC-family transcriptional regulator</fullName>
    </submittedName>
</protein>
<dbReference type="InterPro" id="IPR050204">
    <property type="entry name" value="AraC_XylS_family_regulators"/>
</dbReference>
<dbReference type="InterPro" id="IPR018062">
    <property type="entry name" value="HTH_AraC-typ_CS"/>
</dbReference>
<sequence>MVDDPSRATSAPGAVYFDSVDATRAQDVLNRFYPPMSVGTPDGADLKIGLEVIQLGPLTVGHLTFTGSATLVSPQAGGYHVTLPTAGRVRAQRDDQEITATPATALAFRPGDRLHLRQEPHSAELDVRIEPWALEDELAALLGHPVEGPIDLAPAFDLTGGPAHSWSRLIRLLHDELDHETSLFHQPLIAEQLCSSVLSGLLLSVPHRYHAELVAPAASGPPRAIQRAVEAIHEEPERAMTVRDLAAVAGMSVRSLQEGFRRHVGCAPMTYLQQVRLGRVREALLQGDPARITVAAVAHRWGFAHLGRFASAYRERFGESPSETLRQIT</sequence>
<dbReference type="Pfam" id="PF14525">
    <property type="entry name" value="AraC_binding_2"/>
    <property type="match status" value="1"/>
</dbReference>
<evidence type="ECO:0000313" key="5">
    <source>
        <dbReference type="EMBL" id="BAL92459.1"/>
    </source>
</evidence>
<keyword evidence="2" id="KW-0238">DNA-binding</keyword>
<accession>I0HHH2</accession>
<dbReference type="OrthoDB" id="5464689at2"/>
<dbReference type="InterPro" id="IPR009057">
    <property type="entry name" value="Homeodomain-like_sf"/>
</dbReference>
<dbReference type="STRING" id="512565.AMIS_72390"/>
<keyword evidence="3" id="KW-0804">Transcription</keyword>
<dbReference type="HOGENOM" id="CLU_047930_0_1_11"/>
<keyword evidence="6" id="KW-1185">Reference proteome</keyword>
<evidence type="ECO:0000313" key="6">
    <source>
        <dbReference type="Proteomes" id="UP000007882"/>
    </source>
</evidence>
<dbReference type="SMART" id="SM00342">
    <property type="entry name" value="HTH_ARAC"/>
    <property type="match status" value="1"/>
</dbReference>
<evidence type="ECO:0000259" key="4">
    <source>
        <dbReference type="PROSITE" id="PS01124"/>
    </source>
</evidence>
<dbReference type="AlphaFoldDB" id="I0HHH2"/>